<keyword evidence="4 7" id="KW-0812">Transmembrane</keyword>
<evidence type="ECO:0000256" key="1">
    <source>
        <dbReference type="ARBA" id="ARBA00004651"/>
    </source>
</evidence>
<comment type="similarity">
    <text evidence="2">Belongs to the EccD/Snm4 family.</text>
</comment>
<feature type="transmembrane region" description="Helical" evidence="7">
    <location>
        <begin position="346"/>
        <end position="361"/>
    </location>
</feature>
<dbReference type="Gene3D" id="3.10.20.90">
    <property type="entry name" value="Phosphatidylinositol 3-kinase Catalytic Subunit, Chain A, domain 1"/>
    <property type="match status" value="1"/>
</dbReference>
<name>A0A1H8U8H9_9ACTN</name>
<sequence>MTTSTPPPPTPTADVCRVTVDGPAGRSDLAVPVTLPVAALLPVLLRHAGMPDGASRTWVLQRLGEEPLDPDGTPQTLGLRHGDVLWLRAAEEALPALHFDDVADGVAHVVSSRPGRWSPSATRVLALVGAALALLALAAGLLAEGPGAAAASAAGTAAVLLAAGAVTAHRLGAHPACALTAASGALGFGVLAGLVIPSDSHGGFRIGAAALLLAGAWTLLVAGALLALRAVPPALPGSVLLLAAATAGACGMGVAGCSPSQAAALTAGVMFLLNHLGPRTALRLARLRAPQLPHNADELQQDIDPQPEERLRTRTAVASVLLDTLALASAAFYLAAWWLVTQRTDWAGWVVPLVFGAAVLLRARELTGVVQRVATTIGGAAGPMAVALLIAAPHGTGVRLVVLAGLLLAAAGLLVAAERLPGSRLLPVWGHLGDIGEWITTIALVPLLFEVVHTYSHIRGLA</sequence>
<dbReference type="NCBIfam" id="TIGR03920">
    <property type="entry name" value="T7SS_EccD"/>
    <property type="match status" value="1"/>
</dbReference>
<dbReference type="EMBL" id="FODD01000066">
    <property type="protein sequence ID" value="SEO99491.1"/>
    <property type="molecule type" value="Genomic_DNA"/>
</dbReference>
<evidence type="ECO:0000256" key="7">
    <source>
        <dbReference type="SAM" id="Phobius"/>
    </source>
</evidence>
<evidence type="ECO:0000256" key="3">
    <source>
        <dbReference type="ARBA" id="ARBA00022475"/>
    </source>
</evidence>
<dbReference type="STRING" id="310780.SAMN05216267_106613"/>
<dbReference type="AlphaFoldDB" id="A0A1H8U8H9"/>
<protein>
    <submittedName>
        <fullName evidence="9">Type VII secretion integral membrane protein EccD</fullName>
    </submittedName>
</protein>
<evidence type="ECO:0000259" key="8">
    <source>
        <dbReference type="Pfam" id="PF19053"/>
    </source>
</evidence>
<dbReference type="InterPro" id="IPR006707">
    <property type="entry name" value="T7SS_EccD"/>
</dbReference>
<feature type="transmembrane region" description="Helical" evidence="7">
    <location>
        <begin position="149"/>
        <end position="169"/>
    </location>
</feature>
<evidence type="ECO:0000313" key="9">
    <source>
        <dbReference type="EMBL" id="SEO99491.1"/>
    </source>
</evidence>
<dbReference type="GO" id="GO:0005886">
    <property type="term" value="C:plasma membrane"/>
    <property type="evidence" value="ECO:0007669"/>
    <property type="project" value="UniProtKB-SubCell"/>
</dbReference>
<feature type="transmembrane region" description="Helical" evidence="7">
    <location>
        <begin position="320"/>
        <end position="340"/>
    </location>
</feature>
<evidence type="ECO:0000313" key="10">
    <source>
        <dbReference type="Proteomes" id="UP000181951"/>
    </source>
</evidence>
<feature type="transmembrane region" description="Helical" evidence="7">
    <location>
        <begin position="208"/>
        <end position="228"/>
    </location>
</feature>
<feature type="transmembrane region" description="Helical" evidence="7">
    <location>
        <begin position="261"/>
        <end position="278"/>
    </location>
</feature>
<feature type="transmembrane region" description="Helical" evidence="7">
    <location>
        <begin position="373"/>
        <end position="392"/>
    </location>
</feature>
<evidence type="ECO:0000256" key="2">
    <source>
        <dbReference type="ARBA" id="ARBA00006162"/>
    </source>
</evidence>
<dbReference type="InterPro" id="IPR044049">
    <property type="entry name" value="EccD_transm"/>
</dbReference>
<accession>A0A1H8U8H9</accession>
<keyword evidence="5 7" id="KW-1133">Transmembrane helix</keyword>
<dbReference type="RefSeq" id="WP_075018302.1">
    <property type="nucleotide sequence ID" value="NZ_FODD01000066.1"/>
</dbReference>
<feature type="transmembrane region" description="Helical" evidence="7">
    <location>
        <begin position="124"/>
        <end position="143"/>
    </location>
</feature>
<dbReference type="Pfam" id="PF08817">
    <property type="entry name" value="YukD"/>
    <property type="match status" value="1"/>
</dbReference>
<keyword evidence="3" id="KW-1003">Cell membrane</keyword>
<gene>
    <name evidence="9" type="ORF">SAMN05216267_106613</name>
</gene>
<dbReference type="InterPro" id="IPR024962">
    <property type="entry name" value="YukD-like"/>
</dbReference>
<evidence type="ECO:0000256" key="5">
    <source>
        <dbReference type="ARBA" id="ARBA00022989"/>
    </source>
</evidence>
<dbReference type="Proteomes" id="UP000181951">
    <property type="component" value="Unassembled WGS sequence"/>
</dbReference>
<feature type="transmembrane region" description="Helical" evidence="7">
    <location>
        <begin position="235"/>
        <end position="255"/>
    </location>
</feature>
<dbReference type="Pfam" id="PF19053">
    <property type="entry name" value="EccD"/>
    <property type="match status" value="1"/>
</dbReference>
<feature type="transmembrane region" description="Helical" evidence="7">
    <location>
        <begin position="176"/>
        <end position="196"/>
    </location>
</feature>
<evidence type="ECO:0000256" key="4">
    <source>
        <dbReference type="ARBA" id="ARBA00022692"/>
    </source>
</evidence>
<comment type="subcellular location">
    <subcellularLocation>
        <location evidence="1">Cell membrane</location>
        <topology evidence="1">Multi-pass membrane protein</topology>
    </subcellularLocation>
</comment>
<feature type="transmembrane region" description="Helical" evidence="7">
    <location>
        <begin position="398"/>
        <end position="417"/>
    </location>
</feature>
<proteinExistence type="inferred from homology"/>
<keyword evidence="6 7" id="KW-0472">Membrane</keyword>
<feature type="domain" description="EccD-like transmembrane" evidence="8">
    <location>
        <begin position="122"/>
        <end position="461"/>
    </location>
</feature>
<organism evidence="9 10">
    <name type="scientific">Actinacidiphila rubida</name>
    <dbReference type="NCBI Taxonomy" id="310780"/>
    <lineage>
        <taxon>Bacteria</taxon>
        <taxon>Bacillati</taxon>
        <taxon>Actinomycetota</taxon>
        <taxon>Actinomycetes</taxon>
        <taxon>Kitasatosporales</taxon>
        <taxon>Streptomycetaceae</taxon>
        <taxon>Actinacidiphila</taxon>
    </lineage>
</organism>
<keyword evidence="10" id="KW-1185">Reference proteome</keyword>
<reference evidence="9 10" key="1">
    <citation type="submission" date="2016-10" db="EMBL/GenBank/DDBJ databases">
        <authorList>
            <person name="de Groot N.N."/>
        </authorList>
    </citation>
    <scope>NUCLEOTIDE SEQUENCE [LARGE SCALE GENOMIC DNA]</scope>
    <source>
        <strain evidence="9 10">CGMCC 4.2026</strain>
    </source>
</reference>
<evidence type="ECO:0000256" key="6">
    <source>
        <dbReference type="ARBA" id="ARBA00023136"/>
    </source>
</evidence>